<dbReference type="Proteomes" id="UP000242474">
    <property type="component" value="Unassembled WGS sequence"/>
</dbReference>
<gene>
    <name evidence="4" type="ORF">COEREDRAFT_87673</name>
</gene>
<proteinExistence type="predicted"/>
<dbReference type="Pfam" id="PF24357">
    <property type="entry name" value="TMD0_ABC"/>
    <property type="match status" value="1"/>
</dbReference>
<evidence type="ECO:0000313" key="5">
    <source>
        <dbReference type="Proteomes" id="UP000242474"/>
    </source>
</evidence>
<organism evidence="4 5">
    <name type="scientific">Coemansia reversa (strain ATCC 12441 / NRRL 1564)</name>
    <dbReference type="NCBI Taxonomy" id="763665"/>
    <lineage>
        <taxon>Eukaryota</taxon>
        <taxon>Fungi</taxon>
        <taxon>Fungi incertae sedis</taxon>
        <taxon>Zoopagomycota</taxon>
        <taxon>Kickxellomycotina</taxon>
        <taxon>Kickxellomycetes</taxon>
        <taxon>Kickxellales</taxon>
        <taxon>Kickxellaceae</taxon>
        <taxon>Coemansia</taxon>
    </lineage>
</organism>
<dbReference type="EMBL" id="KZ303505">
    <property type="protein sequence ID" value="PIA15714.1"/>
    <property type="molecule type" value="Genomic_DNA"/>
</dbReference>
<keyword evidence="2" id="KW-1133">Transmembrane helix</keyword>
<evidence type="ECO:0000313" key="4">
    <source>
        <dbReference type="EMBL" id="PIA15714.1"/>
    </source>
</evidence>
<keyword evidence="2" id="KW-0472">Membrane</keyword>
<evidence type="ECO:0000259" key="3">
    <source>
        <dbReference type="Pfam" id="PF24357"/>
    </source>
</evidence>
<keyword evidence="5" id="KW-1185">Reference proteome</keyword>
<accession>A0A2G5B9N0</accession>
<dbReference type="OrthoDB" id="6500128at2759"/>
<sequence length="213" mass="23632">MAGVCLSSEGWGPISPTNPAHLTTCFQNGLLTPTLNMLFLVTAAVRMRRLNSMPPLPTVLVTVWIFSAKMVLSIAALLTPTPEFIAMAMQFPYFNIYTCLLALQTAAVAVAIWLHYKKQFYNCIASTPLLLFWLFSILLSLLRLRTAVSVDYSNDFDILVPPIALFVVTALALHALECQPKPQKLFNISADDVDDVYDSVFGKLEDSDDDYCT</sequence>
<evidence type="ECO:0000256" key="2">
    <source>
        <dbReference type="SAM" id="Phobius"/>
    </source>
</evidence>
<dbReference type="GO" id="GO:0016020">
    <property type="term" value="C:membrane"/>
    <property type="evidence" value="ECO:0007669"/>
    <property type="project" value="UniProtKB-SubCell"/>
</dbReference>
<dbReference type="InterPro" id="IPR056227">
    <property type="entry name" value="TMD0_ABC"/>
</dbReference>
<feature type="domain" description="ABC transporter TMD0" evidence="3">
    <location>
        <begin position="4"/>
        <end position="153"/>
    </location>
</feature>
<dbReference type="AlphaFoldDB" id="A0A2G5B9N0"/>
<keyword evidence="2" id="KW-0812">Transmembrane</keyword>
<protein>
    <recommendedName>
        <fullName evidence="3">ABC transporter TMD0 domain-containing protein</fullName>
    </recommendedName>
</protein>
<name>A0A2G5B9N0_COERN</name>
<feature type="transmembrane region" description="Helical" evidence="2">
    <location>
        <begin position="59"/>
        <end position="79"/>
    </location>
</feature>
<feature type="transmembrane region" description="Helical" evidence="2">
    <location>
        <begin position="158"/>
        <end position="176"/>
    </location>
</feature>
<reference evidence="4 5" key="1">
    <citation type="journal article" date="2015" name="Genome Biol. Evol.">
        <title>Phylogenomic analyses indicate that early fungi evolved digesting cell walls of algal ancestors of land plants.</title>
        <authorList>
            <person name="Chang Y."/>
            <person name="Wang S."/>
            <person name="Sekimoto S."/>
            <person name="Aerts A.L."/>
            <person name="Choi C."/>
            <person name="Clum A."/>
            <person name="LaButti K.M."/>
            <person name="Lindquist E.A."/>
            <person name="Yee Ngan C."/>
            <person name="Ohm R.A."/>
            <person name="Salamov A.A."/>
            <person name="Grigoriev I.V."/>
            <person name="Spatafora J.W."/>
            <person name="Berbee M.L."/>
        </authorList>
    </citation>
    <scope>NUCLEOTIDE SEQUENCE [LARGE SCALE GENOMIC DNA]</scope>
    <source>
        <strain evidence="4 5">NRRL 1564</strain>
    </source>
</reference>
<evidence type="ECO:0000256" key="1">
    <source>
        <dbReference type="ARBA" id="ARBA00004141"/>
    </source>
</evidence>
<feature type="transmembrane region" description="Helical" evidence="2">
    <location>
        <begin position="120"/>
        <end position="138"/>
    </location>
</feature>
<dbReference type="STRING" id="763665.A0A2G5B9N0"/>
<feature type="transmembrane region" description="Helical" evidence="2">
    <location>
        <begin position="30"/>
        <end position="47"/>
    </location>
</feature>
<comment type="subcellular location">
    <subcellularLocation>
        <location evidence="1">Membrane</location>
        <topology evidence="1">Multi-pass membrane protein</topology>
    </subcellularLocation>
</comment>
<feature type="transmembrane region" description="Helical" evidence="2">
    <location>
        <begin position="91"/>
        <end position="113"/>
    </location>
</feature>